<protein>
    <submittedName>
        <fullName evidence="1">Uncharacterized protein</fullName>
    </submittedName>
</protein>
<dbReference type="GeneID" id="71992069"/>
<dbReference type="AlphaFoldDB" id="A0A9Q8UUF4"/>
<evidence type="ECO:0000313" key="1">
    <source>
        <dbReference type="EMBL" id="UJO22871.1"/>
    </source>
</evidence>
<keyword evidence="2" id="KW-1185">Reference proteome</keyword>
<evidence type="ECO:0000313" key="2">
    <source>
        <dbReference type="Proteomes" id="UP000756132"/>
    </source>
</evidence>
<dbReference type="RefSeq" id="XP_047767237.1">
    <property type="nucleotide sequence ID" value="XM_047911339.1"/>
</dbReference>
<gene>
    <name evidence="1" type="ORF">CLAFUR5_12191</name>
</gene>
<sequence length="102" mass="11620">MKGVKIRRMNVIVVTDKIEKTTACTSTCTIMPEWLVIAVGAIRFEFSGSVEFELRAMHMYTHDYVGTDLKNDLMMYHNPYMIANGCEDKDCNAFTIATSQVR</sequence>
<organism evidence="1 2">
    <name type="scientific">Passalora fulva</name>
    <name type="common">Tomato leaf mold</name>
    <name type="synonym">Cladosporium fulvum</name>
    <dbReference type="NCBI Taxonomy" id="5499"/>
    <lineage>
        <taxon>Eukaryota</taxon>
        <taxon>Fungi</taxon>
        <taxon>Dikarya</taxon>
        <taxon>Ascomycota</taxon>
        <taxon>Pezizomycotina</taxon>
        <taxon>Dothideomycetes</taxon>
        <taxon>Dothideomycetidae</taxon>
        <taxon>Mycosphaerellales</taxon>
        <taxon>Mycosphaerellaceae</taxon>
        <taxon>Fulvia</taxon>
    </lineage>
</organism>
<reference evidence="1" key="2">
    <citation type="journal article" date="2022" name="Microb. Genom.">
        <title>A chromosome-scale genome assembly of the tomato pathogen Cladosporium fulvum reveals a compartmentalized genome architecture and the presence of a dispensable chromosome.</title>
        <authorList>
            <person name="Zaccaron A.Z."/>
            <person name="Chen L.H."/>
            <person name="Samaras A."/>
            <person name="Stergiopoulos I."/>
        </authorList>
    </citation>
    <scope>NUCLEOTIDE SEQUENCE</scope>
    <source>
        <strain evidence="1">Race5_Kim</strain>
    </source>
</reference>
<name>A0A9Q8UUF4_PASFU</name>
<reference evidence="1" key="1">
    <citation type="submission" date="2021-12" db="EMBL/GenBank/DDBJ databases">
        <authorList>
            <person name="Zaccaron A."/>
            <person name="Stergiopoulos I."/>
        </authorList>
    </citation>
    <scope>NUCLEOTIDE SEQUENCE</scope>
    <source>
        <strain evidence="1">Race5_Kim</strain>
    </source>
</reference>
<proteinExistence type="predicted"/>
<dbReference type="EMBL" id="CP090172">
    <property type="protein sequence ID" value="UJO22871.1"/>
    <property type="molecule type" value="Genomic_DNA"/>
</dbReference>
<accession>A0A9Q8UUF4</accession>
<dbReference type="Proteomes" id="UP000756132">
    <property type="component" value="Chromosome 10"/>
</dbReference>
<dbReference type="KEGG" id="ffu:CLAFUR5_12191"/>